<feature type="DNA-binding region" description="H-T-H motif" evidence="2">
    <location>
        <begin position="32"/>
        <end position="51"/>
    </location>
</feature>
<dbReference type="SUPFAM" id="SSF48498">
    <property type="entry name" value="Tetracyclin repressor-like, C-terminal domain"/>
    <property type="match status" value="1"/>
</dbReference>
<sequence>MPDVNPRTAAKRSAILDAARTLFLRKGYGGASMDEVAAVAGVSKVTVYNHFADKERLYIEVVRNDISATAALTHEMVEALADSEDLQADLREFARRHIVEVTKPHLIRLRRLIIAEAERFPELARAWYAAGAERAHAMLATQFEALARRGLMRVDDPLLAAQNFNWLVLSIPLNKAMFHGDDTGFTSDDLDRFADEAVRVFLAAYAV</sequence>
<dbReference type="SUPFAM" id="SSF46689">
    <property type="entry name" value="Homeodomain-like"/>
    <property type="match status" value="1"/>
</dbReference>
<dbReference type="Pfam" id="PF00440">
    <property type="entry name" value="TetR_N"/>
    <property type="match status" value="1"/>
</dbReference>
<dbReference type="PRINTS" id="PR00455">
    <property type="entry name" value="HTHTETR"/>
</dbReference>
<evidence type="ECO:0000259" key="3">
    <source>
        <dbReference type="PROSITE" id="PS50977"/>
    </source>
</evidence>
<dbReference type="InterPro" id="IPR001647">
    <property type="entry name" value="HTH_TetR"/>
</dbReference>
<evidence type="ECO:0000313" key="5">
    <source>
        <dbReference type="Proteomes" id="UP000763557"/>
    </source>
</evidence>
<evidence type="ECO:0000256" key="2">
    <source>
        <dbReference type="PROSITE-ProRule" id="PRU00335"/>
    </source>
</evidence>
<feature type="domain" description="HTH tetR-type" evidence="3">
    <location>
        <begin position="9"/>
        <end position="69"/>
    </location>
</feature>
<evidence type="ECO:0000256" key="1">
    <source>
        <dbReference type="ARBA" id="ARBA00023125"/>
    </source>
</evidence>
<dbReference type="Proteomes" id="UP000763557">
    <property type="component" value="Unassembled WGS sequence"/>
</dbReference>
<dbReference type="InterPro" id="IPR036271">
    <property type="entry name" value="Tet_transcr_reg_TetR-rel_C_sf"/>
</dbReference>
<keyword evidence="1 2" id="KW-0238">DNA-binding</keyword>
<organism evidence="4 5">
    <name type="scientific">Kibdelosporangium persicum</name>
    <dbReference type="NCBI Taxonomy" id="2698649"/>
    <lineage>
        <taxon>Bacteria</taxon>
        <taxon>Bacillati</taxon>
        <taxon>Actinomycetota</taxon>
        <taxon>Actinomycetes</taxon>
        <taxon>Pseudonocardiales</taxon>
        <taxon>Pseudonocardiaceae</taxon>
        <taxon>Kibdelosporangium</taxon>
    </lineage>
</organism>
<evidence type="ECO:0000313" key="4">
    <source>
        <dbReference type="EMBL" id="NRN68789.1"/>
    </source>
</evidence>
<dbReference type="Pfam" id="PF14246">
    <property type="entry name" value="TetR_C_7"/>
    <property type="match status" value="1"/>
</dbReference>
<dbReference type="PANTHER" id="PTHR30055:SF146">
    <property type="entry name" value="HTH-TYPE TRANSCRIPTIONAL DUAL REGULATOR CECR"/>
    <property type="match status" value="1"/>
</dbReference>
<gene>
    <name evidence="4" type="ORF">GC106_60360</name>
</gene>
<dbReference type="InterPro" id="IPR050109">
    <property type="entry name" value="HTH-type_TetR-like_transc_reg"/>
</dbReference>
<accession>A0ABX2FCC4</accession>
<comment type="caution">
    <text evidence="4">The sequence shown here is derived from an EMBL/GenBank/DDBJ whole genome shotgun (WGS) entry which is preliminary data.</text>
</comment>
<dbReference type="EMBL" id="JAAATY010000022">
    <property type="protein sequence ID" value="NRN68789.1"/>
    <property type="molecule type" value="Genomic_DNA"/>
</dbReference>
<dbReference type="Gene3D" id="1.10.357.10">
    <property type="entry name" value="Tetracycline Repressor, domain 2"/>
    <property type="match status" value="1"/>
</dbReference>
<protein>
    <submittedName>
        <fullName evidence="4">Biofilm operon icaADBC HTH-type negative transcriptional regulator IcaR</fullName>
    </submittedName>
</protein>
<dbReference type="InterPro" id="IPR009057">
    <property type="entry name" value="Homeodomain-like_sf"/>
</dbReference>
<dbReference type="InterPro" id="IPR039536">
    <property type="entry name" value="TetR_C_Proteobacteria"/>
</dbReference>
<dbReference type="RefSeq" id="WP_173138301.1">
    <property type="nucleotide sequence ID" value="NZ_CBCSGW010000064.1"/>
</dbReference>
<name>A0ABX2FCC4_9PSEU</name>
<keyword evidence="5" id="KW-1185">Reference proteome</keyword>
<reference evidence="4 5" key="1">
    <citation type="submission" date="2020-01" db="EMBL/GenBank/DDBJ databases">
        <title>Kibdelosporangium persica a novel Actinomycetes from a hot desert in Iran.</title>
        <authorList>
            <person name="Safaei N."/>
            <person name="Zaburannyi N."/>
            <person name="Mueller R."/>
            <person name="Wink J."/>
        </authorList>
    </citation>
    <scope>NUCLEOTIDE SEQUENCE [LARGE SCALE GENOMIC DNA]</scope>
    <source>
        <strain evidence="4 5">4NS15</strain>
    </source>
</reference>
<dbReference type="PROSITE" id="PS50977">
    <property type="entry name" value="HTH_TETR_2"/>
    <property type="match status" value="1"/>
</dbReference>
<dbReference type="PANTHER" id="PTHR30055">
    <property type="entry name" value="HTH-TYPE TRANSCRIPTIONAL REGULATOR RUTR"/>
    <property type="match status" value="1"/>
</dbReference>
<proteinExistence type="predicted"/>